<evidence type="ECO:0008006" key="3">
    <source>
        <dbReference type="Google" id="ProtNLM"/>
    </source>
</evidence>
<dbReference type="Proteomes" id="UP000694428">
    <property type="component" value="Unplaced"/>
</dbReference>
<evidence type="ECO:0000313" key="1">
    <source>
        <dbReference type="Ensembl" id="ENSPSTP00000024664.1"/>
    </source>
</evidence>
<accession>A0A8C9G4L4</accession>
<dbReference type="GO" id="GO:1990072">
    <property type="term" value="C:TRAPPIII protein complex"/>
    <property type="evidence" value="ECO:0007669"/>
    <property type="project" value="TreeGrafter"/>
</dbReference>
<dbReference type="PANTHER" id="PTHR12975:SF6">
    <property type="entry name" value="TRAFFICKING PROTEIN PARTICLE COMPLEX SUBUNIT 8"/>
    <property type="match status" value="1"/>
</dbReference>
<reference evidence="1" key="2">
    <citation type="submission" date="2025-09" db="UniProtKB">
        <authorList>
            <consortium name="Ensembl"/>
        </authorList>
    </citation>
    <scope>IDENTIFICATION</scope>
</reference>
<protein>
    <recommendedName>
        <fullName evidence="3">Trafficking protein particle complex subunit 8</fullName>
    </recommendedName>
</protein>
<evidence type="ECO:0000313" key="2">
    <source>
        <dbReference type="Proteomes" id="UP000694428"/>
    </source>
</evidence>
<dbReference type="Ensembl" id="ENSPSTT00000025955.1">
    <property type="protein sequence ID" value="ENSPSTP00000024664.1"/>
    <property type="gene ID" value="ENSPSTG00000018192.1"/>
</dbReference>
<dbReference type="Pfam" id="PF12739">
    <property type="entry name" value="TRAPPC-Trs85"/>
    <property type="match status" value="1"/>
</dbReference>
<proteinExistence type="predicted"/>
<dbReference type="InterPro" id="IPR024420">
    <property type="entry name" value="TRAPP_III_complex_Trs85"/>
</dbReference>
<keyword evidence="2" id="KW-1185">Reference proteome</keyword>
<organism evidence="1 2">
    <name type="scientific">Pavo cristatus</name>
    <name type="common">Indian peafowl</name>
    <name type="synonym">Blue peafowl</name>
    <dbReference type="NCBI Taxonomy" id="9049"/>
    <lineage>
        <taxon>Eukaryota</taxon>
        <taxon>Metazoa</taxon>
        <taxon>Chordata</taxon>
        <taxon>Craniata</taxon>
        <taxon>Vertebrata</taxon>
        <taxon>Euteleostomi</taxon>
        <taxon>Archelosauria</taxon>
        <taxon>Archosauria</taxon>
        <taxon>Dinosauria</taxon>
        <taxon>Saurischia</taxon>
        <taxon>Theropoda</taxon>
        <taxon>Coelurosauria</taxon>
        <taxon>Aves</taxon>
        <taxon>Neognathae</taxon>
        <taxon>Galloanserae</taxon>
        <taxon>Galliformes</taxon>
        <taxon>Phasianidae</taxon>
        <taxon>Phasianinae</taxon>
        <taxon>Pavo</taxon>
    </lineage>
</organism>
<name>A0A8C9G4L4_PAVCR</name>
<dbReference type="AlphaFoldDB" id="A0A8C9G4L4"/>
<sequence length="294" mass="33705">MAQCVQSVQEFIQDSFVPLVAALCSEEAERLTRRNNLSFAELVKPFCRLTSEVHMRDPNNQLHIIKNLKIAVNNIITHPPQHGAIRKLLNDVVSISQPAEGLVANVITAGDYDLNISATTPWFESYRECFLQSMPASDHEFLNHYVACMLVVSSSEPEPVEQFLKLSQEQHRIQHSSEYSYPKWFIPNTLKYYVLLHDVSSGEEQRADSIYEEMKQRYGTQGCYLLKINSRVSNRGTDEQIPDPWSQYLQKNSIQNQVFAVFRNNLQAAYKCPWDCFFWREGGSGETLSLSTVT</sequence>
<reference evidence="1" key="1">
    <citation type="submission" date="2025-08" db="UniProtKB">
        <authorList>
            <consortium name="Ensembl"/>
        </authorList>
    </citation>
    <scope>IDENTIFICATION</scope>
</reference>
<dbReference type="PANTHER" id="PTHR12975">
    <property type="entry name" value="TRANSPORT PROTEIN TRAPP"/>
    <property type="match status" value="1"/>
</dbReference>